<dbReference type="AlphaFoldDB" id="A0A2P5Z4A1"/>
<dbReference type="GeneID" id="93880923"/>
<dbReference type="EMBL" id="MDEK01000008">
    <property type="protein sequence ID" value="PPU82560.1"/>
    <property type="molecule type" value="Genomic_DNA"/>
</dbReference>
<name>A0A2P5Z4A1_9XANT</name>
<evidence type="ECO:0000313" key="2">
    <source>
        <dbReference type="Proteomes" id="UP000247346"/>
    </source>
</evidence>
<gene>
    <name evidence="1" type="ORF">XsacCFBP4641_10350</name>
</gene>
<comment type="caution">
    <text evidence="1">The sequence shown here is derived from an EMBL/GenBank/DDBJ whole genome shotgun (WGS) entry which is preliminary data.</text>
</comment>
<dbReference type="Proteomes" id="UP000247346">
    <property type="component" value="Unassembled WGS sequence"/>
</dbReference>
<evidence type="ECO:0000313" key="1">
    <source>
        <dbReference type="EMBL" id="PPU82560.1"/>
    </source>
</evidence>
<proteinExistence type="predicted"/>
<evidence type="ECO:0008006" key="3">
    <source>
        <dbReference type="Google" id="ProtNLM"/>
    </source>
</evidence>
<reference evidence="1 2" key="1">
    <citation type="submission" date="2016-08" db="EMBL/GenBank/DDBJ databases">
        <authorList>
            <person name="Seilhamer J.J."/>
        </authorList>
    </citation>
    <scope>NUCLEOTIDE SEQUENCE [LARGE SCALE GENOMIC DNA]</scope>
    <source>
        <strain evidence="1 2">CFBP4641</strain>
    </source>
</reference>
<organism evidence="1 2">
    <name type="scientific">Xanthomonas sacchari</name>
    <dbReference type="NCBI Taxonomy" id="56458"/>
    <lineage>
        <taxon>Bacteria</taxon>
        <taxon>Pseudomonadati</taxon>
        <taxon>Pseudomonadota</taxon>
        <taxon>Gammaproteobacteria</taxon>
        <taxon>Lysobacterales</taxon>
        <taxon>Lysobacteraceae</taxon>
        <taxon>Xanthomonas</taxon>
    </lineage>
</organism>
<dbReference type="OrthoDB" id="9182617at2"/>
<dbReference type="STRING" id="56458.SB85_14530"/>
<accession>A0A2P5Z4A1</accession>
<protein>
    <recommendedName>
        <fullName evidence="3">DUF2383 domain-containing protein</fullName>
    </recommendedName>
</protein>
<sequence length="96" mass="10511">MPTDPQDLQRDLAETLHGAAAYNDKGYAWLGHHARQIADMQHRFQTHLTELVARLGEARLGPALSTAIASGAAARDGSGDYVVLCEQIFGRARVRR</sequence>
<dbReference type="RefSeq" id="WP_010340323.1">
    <property type="nucleotide sequence ID" value="NZ_CP132343.1"/>
</dbReference>